<dbReference type="KEGG" id="yli:2907151"/>
<dbReference type="GO" id="GO:0005737">
    <property type="term" value="C:cytoplasm"/>
    <property type="evidence" value="ECO:0007669"/>
    <property type="project" value="UniProtKB-SubCell"/>
</dbReference>
<dbReference type="InterPro" id="IPR051426">
    <property type="entry name" value="Peflin/Sorcin_CaBP"/>
</dbReference>
<evidence type="ECO:0000313" key="11">
    <source>
        <dbReference type="Proteomes" id="UP000256601"/>
    </source>
</evidence>
<dbReference type="Proteomes" id="UP000182444">
    <property type="component" value="Chromosome 1B"/>
</dbReference>
<name>A0A1D8N8L9_YARLL</name>
<dbReference type="InterPro" id="IPR002048">
    <property type="entry name" value="EF_hand_dom"/>
</dbReference>
<dbReference type="EMBL" id="KZ858974">
    <property type="protein sequence ID" value="RDW26799.1"/>
    <property type="molecule type" value="Genomic_DNA"/>
</dbReference>
<keyword evidence="2" id="KW-0963">Cytoplasm</keyword>
<proteinExistence type="predicted"/>
<gene>
    <name evidence="9" type="ORF">B0I71DRAFT_130316</name>
    <name evidence="8" type="ORF">YALI1_B25795g</name>
</gene>
<dbReference type="PANTHER" id="PTHR46212:SF3">
    <property type="entry name" value="GH27120P"/>
    <property type="match status" value="1"/>
</dbReference>
<dbReference type="Proteomes" id="UP000256601">
    <property type="component" value="Unassembled WGS sequence"/>
</dbReference>
<dbReference type="CDD" id="cd16180">
    <property type="entry name" value="EFh_PEF_Group_I"/>
    <property type="match status" value="1"/>
</dbReference>
<dbReference type="PROSITE" id="PS00018">
    <property type="entry name" value="EF_HAND_1"/>
    <property type="match status" value="2"/>
</dbReference>
<dbReference type="Pfam" id="PF00036">
    <property type="entry name" value="EF-hand_1"/>
    <property type="match status" value="1"/>
</dbReference>
<evidence type="ECO:0000256" key="1">
    <source>
        <dbReference type="ARBA" id="ARBA00004496"/>
    </source>
</evidence>
<accession>A0A1D8N8L9</accession>
<evidence type="ECO:0000259" key="7">
    <source>
        <dbReference type="PROSITE" id="PS50222"/>
    </source>
</evidence>
<sequence length="395" mass="44070">MGYDQLPVSVPDRQPPPYSSPFSLTQHFPTPQETFSSVPQPPPSYRHGPPPPQQQRQQMYTGYNNPRGGNDDLPHFPTPGETFSDAPPPPPQQQQYGRPPPGGPNRHQAPRKPSGGSHSNQGHNNSYNNNSNYNNNYNQGGSGGSSGGPGGYNNNFAPPPPPQGQPLRPSPRSHNQQLQQPPPMHQAGGPSGNNRPPPSRHNNSNSNSGGTKPGTQSPIPYAPLPDVNLKMLFNGVDKNNNGRLSEKELGNALVNGDFTKFNMETVRVMIKMFDRSGNGTIEFKEFCNLWRYLGDWRKLFDKFDLDKSGSISYDEYVRALEAFGYRLSNSFIQFMYSKYSDFNSSGERVIGFDLFVQSCISLKRMTDSFVQYDTDHTGYVNLSFEQFLMEIMKLK</sequence>
<dbReference type="SMART" id="SM00054">
    <property type="entry name" value="EFh"/>
    <property type="match status" value="4"/>
</dbReference>
<feature type="compositionally biased region" description="Low complexity" evidence="6">
    <location>
        <begin position="113"/>
        <end position="139"/>
    </location>
</feature>
<dbReference type="InterPro" id="IPR011992">
    <property type="entry name" value="EF-hand-dom_pair"/>
</dbReference>
<feature type="compositionally biased region" description="Gly residues" evidence="6">
    <location>
        <begin position="140"/>
        <end position="151"/>
    </location>
</feature>
<dbReference type="eggNOG" id="KOG0037">
    <property type="taxonomic scope" value="Eukaryota"/>
</dbReference>
<evidence type="ECO:0000256" key="5">
    <source>
        <dbReference type="ARBA" id="ARBA00022837"/>
    </source>
</evidence>
<evidence type="ECO:0000313" key="9">
    <source>
        <dbReference type="EMBL" id="RDW26799.1"/>
    </source>
</evidence>
<dbReference type="VEuPathDB" id="FungiDB:YALI0_B19712g"/>
<feature type="domain" description="EF-hand" evidence="7">
    <location>
        <begin position="261"/>
        <end position="289"/>
    </location>
</feature>
<dbReference type="InterPro" id="IPR018247">
    <property type="entry name" value="EF_Hand_1_Ca_BS"/>
</dbReference>
<protein>
    <recommendedName>
        <fullName evidence="7">EF-hand domain-containing protein</fullName>
    </recommendedName>
</protein>
<keyword evidence="5" id="KW-0106">Calcium</keyword>
<evidence type="ECO:0000256" key="3">
    <source>
        <dbReference type="ARBA" id="ARBA00022723"/>
    </source>
</evidence>
<keyword evidence="4" id="KW-0677">Repeat</keyword>
<evidence type="ECO:0000313" key="10">
    <source>
        <dbReference type="Proteomes" id="UP000182444"/>
    </source>
</evidence>
<reference evidence="9 11" key="2">
    <citation type="submission" date="2018-07" db="EMBL/GenBank/DDBJ databases">
        <title>Draft Genome Assemblies for Five Robust Yarrowia lipolytica Strains Exhibiting High Lipid Production and Pentose Sugar Utilization and Sugar Alcohol Secretion from Undetoxified Lignocellulosic Biomass Hydrolysates.</title>
        <authorList>
            <consortium name="DOE Joint Genome Institute"/>
            <person name="Walker C."/>
            <person name="Ryu S."/>
            <person name="Na H."/>
            <person name="Zane M."/>
            <person name="LaButti K."/>
            <person name="Lipzen A."/>
            <person name="Haridas S."/>
            <person name="Barry K."/>
            <person name="Grigoriev I.V."/>
            <person name="Quarterman J."/>
            <person name="Slininger P."/>
            <person name="Dien B."/>
            <person name="Trinh C.T."/>
        </authorList>
    </citation>
    <scope>NUCLEOTIDE SEQUENCE [LARGE SCALE GENOMIC DNA]</scope>
    <source>
        <strain evidence="9 11">YB392</strain>
    </source>
</reference>
<dbReference type="GO" id="GO:0048306">
    <property type="term" value="F:calcium-dependent protein binding"/>
    <property type="evidence" value="ECO:0007669"/>
    <property type="project" value="UniProtKB-ARBA"/>
</dbReference>
<dbReference type="Gene3D" id="1.10.238.10">
    <property type="entry name" value="EF-hand"/>
    <property type="match status" value="1"/>
</dbReference>
<dbReference type="VEuPathDB" id="FungiDB:YALI1_B25795g"/>
<feature type="domain" description="EF-hand" evidence="7">
    <location>
        <begin position="291"/>
        <end position="326"/>
    </location>
</feature>
<evidence type="ECO:0000256" key="4">
    <source>
        <dbReference type="ARBA" id="ARBA00022737"/>
    </source>
</evidence>
<evidence type="ECO:0000256" key="6">
    <source>
        <dbReference type="SAM" id="MobiDB-lite"/>
    </source>
</evidence>
<evidence type="ECO:0000256" key="2">
    <source>
        <dbReference type="ARBA" id="ARBA00022490"/>
    </source>
</evidence>
<dbReference type="Pfam" id="PF13499">
    <property type="entry name" value="EF-hand_7"/>
    <property type="match status" value="1"/>
</dbReference>
<feature type="compositionally biased region" description="Pro residues" evidence="6">
    <location>
        <begin position="86"/>
        <end position="103"/>
    </location>
</feature>
<evidence type="ECO:0000313" key="8">
    <source>
        <dbReference type="EMBL" id="AOW01949.1"/>
    </source>
</evidence>
<dbReference type="OMA" id="YNKSYNP"/>
<feature type="domain" description="EF-hand" evidence="7">
    <location>
        <begin position="224"/>
        <end position="259"/>
    </location>
</feature>
<feature type="compositionally biased region" description="Low complexity" evidence="6">
    <location>
        <begin position="200"/>
        <end position="210"/>
    </location>
</feature>
<dbReference type="SUPFAM" id="SSF47473">
    <property type="entry name" value="EF-hand"/>
    <property type="match status" value="1"/>
</dbReference>
<dbReference type="EMBL" id="CP017554">
    <property type="protein sequence ID" value="AOW01949.1"/>
    <property type="molecule type" value="Genomic_DNA"/>
</dbReference>
<dbReference type="PROSITE" id="PS50222">
    <property type="entry name" value="EF_HAND_2"/>
    <property type="match status" value="3"/>
</dbReference>
<dbReference type="PANTHER" id="PTHR46212">
    <property type="entry name" value="PEFLIN"/>
    <property type="match status" value="1"/>
</dbReference>
<feature type="compositionally biased region" description="Polar residues" evidence="6">
    <location>
        <begin position="20"/>
        <end position="38"/>
    </location>
</feature>
<feature type="region of interest" description="Disordered" evidence="6">
    <location>
        <begin position="1"/>
        <end position="223"/>
    </location>
</feature>
<reference evidence="8 10" key="1">
    <citation type="journal article" date="2016" name="PLoS ONE">
        <title>Sequence Assembly of Yarrowia lipolytica Strain W29/CLIB89 Shows Transposable Element Diversity.</title>
        <authorList>
            <person name="Magnan C."/>
            <person name="Yu J."/>
            <person name="Chang I."/>
            <person name="Jahn E."/>
            <person name="Kanomata Y."/>
            <person name="Wu J."/>
            <person name="Zeller M."/>
            <person name="Oakes M."/>
            <person name="Baldi P."/>
            <person name="Sandmeyer S."/>
        </authorList>
    </citation>
    <scope>NUCLEOTIDE SEQUENCE [LARGE SCALE GENOMIC DNA]</scope>
    <source>
        <strain evidence="8">CLIB89</strain>
        <strain evidence="10">CLIB89(W29)</strain>
    </source>
</reference>
<comment type="subcellular location">
    <subcellularLocation>
        <location evidence="1">Cytoplasm</location>
    </subcellularLocation>
</comment>
<keyword evidence="3" id="KW-0479">Metal-binding</keyword>
<feature type="compositionally biased region" description="Pro residues" evidence="6">
    <location>
        <begin position="39"/>
        <end position="53"/>
    </location>
</feature>
<organism evidence="8 10">
    <name type="scientific">Yarrowia lipolytica</name>
    <name type="common">Candida lipolytica</name>
    <dbReference type="NCBI Taxonomy" id="4952"/>
    <lineage>
        <taxon>Eukaryota</taxon>
        <taxon>Fungi</taxon>
        <taxon>Dikarya</taxon>
        <taxon>Ascomycota</taxon>
        <taxon>Saccharomycotina</taxon>
        <taxon>Dipodascomycetes</taxon>
        <taxon>Dipodascales</taxon>
        <taxon>Dipodascales incertae sedis</taxon>
        <taxon>Yarrowia</taxon>
    </lineage>
</organism>
<dbReference type="AlphaFoldDB" id="A0A1D8N8L9"/>
<dbReference type="GO" id="GO:0005509">
    <property type="term" value="F:calcium ion binding"/>
    <property type="evidence" value="ECO:0007669"/>
    <property type="project" value="InterPro"/>
</dbReference>
<dbReference type="GeneID" id="2907151"/>